<feature type="region of interest" description="Disordered" evidence="1">
    <location>
        <begin position="629"/>
        <end position="650"/>
    </location>
</feature>
<keyword evidence="2" id="KW-0472">Membrane</keyword>
<keyword evidence="4" id="KW-1185">Reference proteome</keyword>
<accession>A0A9P6QNW1</accession>
<name>A0A9P6QNW1_9FUNG</name>
<evidence type="ECO:0000313" key="3">
    <source>
        <dbReference type="EMBL" id="KAG0285008.1"/>
    </source>
</evidence>
<evidence type="ECO:0000256" key="1">
    <source>
        <dbReference type="SAM" id="MobiDB-lite"/>
    </source>
</evidence>
<evidence type="ECO:0008006" key="5">
    <source>
        <dbReference type="Google" id="ProtNLM"/>
    </source>
</evidence>
<keyword evidence="2" id="KW-0812">Transmembrane</keyword>
<dbReference type="Proteomes" id="UP000823405">
    <property type="component" value="Unassembled WGS sequence"/>
</dbReference>
<reference evidence="3" key="1">
    <citation type="journal article" date="2020" name="Fungal Divers.">
        <title>Resolving the Mortierellaceae phylogeny through synthesis of multi-gene phylogenetics and phylogenomics.</title>
        <authorList>
            <person name="Vandepol N."/>
            <person name="Liber J."/>
            <person name="Desiro A."/>
            <person name="Na H."/>
            <person name="Kennedy M."/>
            <person name="Barry K."/>
            <person name="Grigoriev I.V."/>
            <person name="Miller A.N."/>
            <person name="O'Donnell K."/>
            <person name="Stajich J.E."/>
            <person name="Bonito G."/>
        </authorList>
    </citation>
    <scope>NUCLEOTIDE SEQUENCE</scope>
    <source>
        <strain evidence="3">NVP60</strain>
    </source>
</reference>
<comment type="caution">
    <text evidence="3">The sequence shown here is derived from an EMBL/GenBank/DDBJ whole genome shotgun (WGS) entry which is preliminary data.</text>
</comment>
<gene>
    <name evidence="3" type="ORF">BGZ97_007974</name>
</gene>
<feature type="transmembrane region" description="Helical" evidence="2">
    <location>
        <begin position="66"/>
        <end position="85"/>
    </location>
</feature>
<evidence type="ECO:0000256" key="2">
    <source>
        <dbReference type="SAM" id="Phobius"/>
    </source>
</evidence>
<organism evidence="3 4">
    <name type="scientific">Linnemannia gamsii</name>
    <dbReference type="NCBI Taxonomy" id="64522"/>
    <lineage>
        <taxon>Eukaryota</taxon>
        <taxon>Fungi</taxon>
        <taxon>Fungi incertae sedis</taxon>
        <taxon>Mucoromycota</taxon>
        <taxon>Mortierellomycotina</taxon>
        <taxon>Mortierellomycetes</taxon>
        <taxon>Mortierellales</taxon>
        <taxon>Mortierellaceae</taxon>
        <taxon>Linnemannia</taxon>
    </lineage>
</organism>
<dbReference type="EMBL" id="JAAAIN010003594">
    <property type="protein sequence ID" value="KAG0285008.1"/>
    <property type="molecule type" value="Genomic_DNA"/>
</dbReference>
<feature type="transmembrane region" description="Helical" evidence="2">
    <location>
        <begin position="6"/>
        <end position="27"/>
    </location>
</feature>
<feature type="transmembrane region" description="Helical" evidence="2">
    <location>
        <begin position="440"/>
        <end position="466"/>
    </location>
</feature>
<dbReference type="AlphaFoldDB" id="A0A9P6QNW1"/>
<sequence length="650" mass="71815">MYLTQGLSAFLFTVMRLALQISFMFLLSRWASRNYNLTHQERINGGFLNGVRYVLLAKFPSGRKQYLGRFYVVLALIVSNALNYLPTLLSDIYPVQPAFLETNTRELDISAAFAKTTSLRPNHTSTEDILFAMGIPLNGSIVHSYTASVPPPASCRFQTLLLVSCGNIDLFHIGDFYLANHSLAAVNSGGDGVDMPLKGRTSGGTQFEYFNTTEVGDNYSLVRMFLGVGTVSNSLFTIDDMTHPSPRSLEGCLTRGQISYQCVRHSVGYMISRQKHVATIKRRVFTQTIAVSVPQNLTNSPPYFPAVVENAKLDCARLPTPTLQTMCRQLNGLAYNIQSRKISITAEAFHLDISITYYNTTYDDPKMLEASANDEKTLRQLFGRETFEATNVWDTSAYDIYDHTWIDWGFSPEDVHNLTNFLLGGTMINSGNIVLLDPRLLANVSSIVVALFFAVAFVMIGVGFLVSTNVHGSMHDPLTEVLPKVFESMNSESSSGASIFCPPRIPRYRVANLTLVSQSGKDENEDDVEDVVQVAVAVNATAFSSAVDYNHPHQLRQQPSQVDSVGTTLTSTRRCHKTLLIRMELDTDDEINAMELVEHSSGGGMVDGSEFHQPSRSSASLLGHYNISSSSIPPRPSPALLINNPYANNK</sequence>
<dbReference type="OrthoDB" id="2441760at2759"/>
<protein>
    <recommendedName>
        <fullName evidence="5">Transmembrane protein</fullName>
    </recommendedName>
</protein>
<evidence type="ECO:0000313" key="4">
    <source>
        <dbReference type="Proteomes" id="UP000823405"/>
    </source>
</evidence>
<keyword evidence="2" id="KW-1133">Transmembrane helix</keyword>
<proteinExistence type="predicted"/>